<evidence type="ECO:0008006" key="5">
    <source>
        <dbReference type="Google" id="ProtNLM"/>
    </source>
</evidence>
<name>R7QD55_CHOCR</name>
<dbReference type="RefSeq" id="XP_005715204.1">
    <property type="nucleotide sequence ID" value="XM_005715147.1"/>
</dbReference>
<dbReference type="SUPFAM" id="SSF46579">
    <property type="entry name" value="Prefoldin"/>
    <property type="match status" value="1"/>
</dbReference>
<dbReference type="GeneID" id="17322913"/>
<organism evidence="3 4">
    <name type="scientific">Chondrus crispus</name>
    <name type="common">Carrageen Irish moss</name>
    <name type="synonym">Polymorpha crispa</name>
    <dbReference type="NCBI Taxonomy" id="2769"/>
    <lineage>
        <taxon>Eukaryota</taxon>
        <taxon>Rhodophyta</taxon>
        <taxon>Florideophyceae</taxon>
        <taxon>Rhodymeniophycidae</taxon>
        <taxon>Gigartinales</taxon>
        <taxon>Gigartinaceae</taxon>
        <taxon>Chondrus</taxon>
    </lineage>
</organism>
<proteinExistence type="inferred from homology"/>
<dbReference type="PANTHER" id="PTHR12674">
    <property type="entry name" value="PREFOLDIN SUBUNIT 5"/>
    <property type="match status" value="1"/>
</dbReference>
<dbReference type="AlphaFoldDB" id="R7QD55"/>
<dbReference type="OMA" id="QAKFKAC"/>
<dbReference type="Gene3D" id="1.10.287.370">
    <property type="match status" value="1"/>
</dbReference>
<evidence type="ECO:0000313" key="3">
    <source>
        <dbReference type="EMBL" id="CDF35385.1"/>
    </source>
</evidence>
<reference evidence="4" key="1">
    <citation type="journal article" date="2013" name="Proc. Natl. Acad. Sci. U.S.A.">
        <title>Genome structure and metabolic features in the red seaweed Chondrus crispus shed light on evolution of the Archaeplastida.</title>
        <authorList>
            <person name="Collen J."/>
            <person name="Porcel B."/>
            <person name="Carre W."/>
            <person name="Ball S.G."/>
            <person name="Chaparro C."/>
            <person name="Tonon T."/>
            <person name="Barbeyron T."/>
            <person name="Michel G."/>
            <person name="Noel B."/>
            <person name="Valentin K."/>
            <person name="Elias M."/>
            <person name="Artiguenave F."/>
            <person name="Arun A."/>
            <person name="Aury J.M."/>
            <person name="Barbosa-Neto J.F."/>
            <person name="Bothwell J.H."/>
            <person name="Bouget F.Y."/>
            <person name="Brillet L."/>
            <person name="Cabello-Hurtado F."/>
            <person name="Capella-Gutierrez S."/>
            <person name="Charrier B."/>
            <person name="Cladiere L."/>
            <person name="Cock J.M."/>
            <person name="Coelho S.M."/>
            <person name="Colleoni C."/>
            <person name="Czjzek M."/>
            <person name="Da Silva C."/>
            <person name="Delage L."/>
            <person name="Denoeud F."/>
            <person name="Deschamps P."/>
            <person name="Dittami S.M."/>
            <person name="Gabaldon T."/>
            <person name="Gachon C.M."/>
            <person name="Groisillier A."/>
            <person name="Herve C."/>
            <person name="Jabbari K."/>
            <person name="Katinka M."/>
            <person name="Kloareg B."/>
            <person name="Kowalczyk N."/>
            <person name="Labadie K."/>
            <person name="Leblanc C."/>
            <person name="Lopez P.J."/>
            <person name="McLachlan D.H."/>
            <person name="Meslet-Cladiere L."/>
            <person name="Moustafa A."/>
            <person name="Nehr Z."/>
            <person name="Nyvall Collen P."/>
            <person name="Panaud O."/>
            <person name="Partensky F."/>
            <person name="Poulain J."/>
            <person name="Rensing S.A."/>
            <person name="Rousvoal S."/>
            <person name="Samson G."/>
            <person name="Symeonidi A."/>
            <person name="Weissenbach J."/>
            <person name="Zambounis A."/>
            <person name="Wincker P."/>
            <person name="Boyen C."/>
        </authorList>
    </citation>
    <scope>NUCLEOTIDE SEQUENCE [LARGE SCALE GENOMIC DNA]</scope>
    <source>
        <strain evidence="4">cv. Stackhouse</strain>
    </source>
</reference>
<dbReference type="NCBIfam" id="TIGR00293">
    <property type="entry name" value="prefoldin subunit alpha"/>
    <property type="match status" value="1"/>
</dbReference>
<dbReference type="InterPro" id="IPR009053">
    <property type="entry name" value="Prefoldin"/>
</dbReference>
<dbReference type="GO" id="GO:0016272">
    <property type="term" value="C:prefoldin complex"/>
    <property type="evidence" value="ECO:0007669"/>
    <property type="project" value="InterPro"/>
</dbReference>
<dbReference type="GO" id="GO:0005737">
    <property type="term" value="C:cytoplasm"/>
    <property type="evidence" value="ECO:0007669"/>
    <property type="project" value="TreeGrafter"/>
</dbReference>
<dbReference type="STRING" id="2769.R7QD55"/>
<dbReference type="KEGG" id="ccp:CHC_T00003438001"/>
<dbReference type="PhylomeDB" id="R7QD55"/>
<dbReference type="Pfam" id="PF02996">
    <property type="entry name" value="Prefoldin"/>
    <property type="match status" value="1"/>
</dbReference>
<dbReference type="Proteomes" id="UP000012073">
    <property type="component" value="Unassembled WGS sequence"/>
</dbReference>
<protein>
    <recommendedName>
        <fullName evidence="5">Prefoldin subunit 5</fullName>
    </recommendedName>
</protein>
<dbReference type="GO" id="GO:0051082">
    <property type="term" value="F:unfolded protein binding"/>
    <property type="evidence" value="ECO:0007669"/>
    <property type="project" value="InterPro"/>
</dbReference>
<dbReference type="OrthoDB" id="10267474at2759"/>
<accession>R7QD55</accession>
<comment type="similarity">
    <text evidence="1">Belongs to the prefoldin subunit alpha family.</text>
</comment>
<dbReference type="InterPro" id="IPR004127">
    <property type="entry name" value="Prefoldin_subunit_alpha"/>
</dbReference>
<keyword evidence="4" id="KW-1185">Reference proteome</keyword>
<dbReference type="Gramene" id="CDF35385">
    <property type="protein sequence ID" value="CDF35385"/>
    <property type="gene ID" value="CHC_T00003438001"/>
</dbReference>
<dbReference type="PANTHER" id="PTHR12674:SF2">
    <property type="entry name" value="PREFOLDIN SUBUNIT 5"/>
    <property type="match status" value="1"/>
</dbReference>
<dbReference type="EMBL" id="HG001729">
    <property type="protein sequence ID" value="CDF35385.1"/>
    <property type="molecule type" value="Genomic_DNA"/>
</dbReference>
<dbReference type="GO" id="GO:0006457">
    <property type="term" value="P:protein folding"/>
    <property type="evidence" value="ECO:0007669"/>
    <property type="project" value="InterPro"/>
</dbReference>
<evidence type="ECO:0000256" key="2">
    <source>
        <dbReference type="SAM" id="MobiDB-lite"/>
    </source>
</evidence>
<evidence type="ECO:0000313" key="4">
    <source>
        <dbReference type="Proteomes" id="UP000012073"/>
    </source>
</evidence>
<gene>
    <name evidence="3" type="ORF">CHC_T00003438001</name>
</gene>
<sequence length="165" mass="17930">MKSRAESAVETPGGTVALGSLPPEQLDRLQGELQREVQMISASLSQLSNAVSRLTASKENAAQIAEMSNDQEILVPLTSSIYVPGRLADTKMVLIDIGTGFFVEKSPAAAEIHFAKRATLLKEEADKATQVHTQKRQQLEAVSAVLQRKTAELASQNRETKKEET</sequence>
<dbReference type="InterPro" id="IPR011599">
    <property type="entry name" value="PFD_alpha_archaea"/>
</dbReference>
<evidence type="ECO:0000256" key="1">
    <source>
        <dbReference type="ARBA" id="ARBA00010048"/>
    </source>
</evidence>
<feature type="region of interest" description="Disordered" evidence="2">
    <location>
        <begin position="1"/>
        <end position="22"/>
    </location>
</feature>
<dbReference type="GO" id="GO:1990115">
    <property type="term" value="P:RNA polymerase III assembly"/>
    <property type="evidence" value="ECO:0007669"/>
    <property type="project" value="TreeGrafter"/>
</dbReference>
<dbReference type="GO" id="GO:1990113">
    <property type="term" value="P:RNA polymerase I assembly"/>
    <property type="evidence" value="ECO:0007669"/>
    <property type="project" value="TreeGrafter"/>
</dbReference>
<dbReference type="CDD" id="cd23157">
    <property type="entry name" value="Prefoldin_5"/>
    <property type="match status" value="1"/>
</dbReference>
<dbReference type="GO" id="GO:1990114">
    <property type="term" value="P:RNA polymerase II core complex assembly"/>
    <property type="evidence" value="ECO:0007669"/>
    <property type="project" value="TreeGrafter"/>
</dbReference>